<keyword evidence="1" id="KW-0472">Membrane</keyword>
<sequence length="108" mass="11484">MTETMTRSESADDLGPERPRRSVLRGLSGAVTVCAVLLVLLVLAAQVYFQLRGYPGIGWGSVGVHAVAALLAVMLQRVADRRGGFTSALASLGVLATVAAVLWIFWWA</sequence>
<protein>
    <submittedName>
        <fullName evidence="2">Uncharacterized protein</fullName>
    </submittedName>
</protein>
<feature type="transmembrane region" description="Helical" evidence="1">
    <location>
        <begin position="27"/>
        <end position="51"/>
    </location>
</feature>
<keyword evidence="1" id="KW-1133">Transmembrane helix</keyword>
<name>A0ABR6BT08_9PSEU</name>
<dbReference type="RefSeq" id="WP_148309347.1">
    <property type="nucleotide sequence ID" value="NZ_BAAABQ010000014.1"/>
</dbReference>
<keyword evidence="3" id="KW-1185">Reference proteome</keyword>
<feature type="transmembrane region" description="Helical" evidence="1">
    <location>
        <begin position="57"/>
        <end position="75"/>
    </location>
</feature>
<gene>
    <name evidence="2" type="ORF">BC739_007265</name>
</gene>
<evidence type="ECO:0000313" key="3">
    <source>
        <dbReference type="Proteomes" id="UP000517916"/>
    </source>
</evidence>
<dbReference type="EMBL" id="JACJID010000006">
    <property type="protein sequence ID" value="MBA8930032.1"/>
    <property type="molecule type" value="Genomic_DNA"/>
</dbReference>
<keyword evidence="1" id="KW-0812">Transmembrane</keyword>
<proteinExistence type="predicted"/>
<reference evidence="2 3" key="1">
    <citation type="submission" date="2020-08" db="EMBL/GenBank/DDBJ databases">
        <title>Genomic Encyclopedia of Archaeal and Bacterial Type Strains, Phase II (KMG-II): from individual species to whole genera.</title>
        <authorList>
            <person name="Goeker M."/>
        </authorList>
    </citation>
    <scope>NUCLEOTIDE SEQUENCE [LARGE SCALE GENOMIC DNA]</scope>
    <source>
        <strain evidence="2 3">DSM 43850</strain>
    </source>
</reference>
<dbReference type="Proteomes" id="UP000517916">
    <property type="component" value="Unassembled WGS sequence"/>
</dbReference>
<accession>A0ABR6BT08</accession>
<feature type="transmembrane region" description="Helical" evidence="1">
    <location>
        <begin position="87"/>
        <end position="106"/>
    </location>
</feature>
<evidence type="ECO:0000313" key="2">
    <source>
        <dbReference type="EMBL" id="MBA8930032.1"/>
    </source>
</evidence>
<comment type="caution">
    <text evidence="2">The sequence shown here is derived from an EMBL/GenBank/DDBJ whole genome shotgun (WGS) entry which is preliminary data.</text>
</comment>
<organism evidence="2 3">
    <name type="scientific">Kutzneria viridogrisea</name>
    <dbReference type="NCBI Taxonomy" id="47990"/>
    <lineage>
        <taxon>Bacteria</taxon>
        <taxon>Bacillati</taxon>
        <taxon>Actinomycetota</taxon>
        <taxon>Actinomycetes</taxon>
        <taxon>Pseudonocardiales</taxon>
        <taxon>Pseudonocardiaceae</taxon>
        <taxon>Kutzneria</taxon>
    </lineage>
</organism>
<evidence type="ECO:0000256" key="1">
    <source>
        <dbReference type="SAM" id="Phobius"/>
    </source>
</evidence>